<dbReference type="AlphaFoldDB" id="A0A9P1J5A2"/>
<name>A0A9P1J5A2_9PELO</name>
<feature type="compositionally biased region" description="Basic residues" evidence="1">
    <location>
        <begin position="84"/>
        <end position="93"/>
    </location>
</feature>
<dbReference type="OrthoDB" id="10609296at2759"/>
<feature type="region of interest" description="Disordered" evidence="1">
    <location>
        <begin position="62"/>
        <end position="106"/>
    </location>
</feature>
<protein>
    <submittedName>
        <fullName evidence="2">Uncharacterized protein</fullName>
    </submittedName>
</protein>
<feature type="compositionally biased region" description="Basic and acidic residues" evidence="1">
    <location>
        <begin position="62"/>
        <end position="74"/>
    </location>
</feature>
<sequence>MTQKYFFVYYPCNSQLIVPSPHHYETEKCQVCNRPFCFTNLDYHIENGCADEILRREAEKNKKLAAEKSEEEKPTATIAPPPAKRGRGRPRKEKKIEPKSESEEEK</sequence>
<dbReference type="Proteomes" id="UP001152747">
    <property type="component" value="Unassembled WGS sequence"/>
</dbReference>
<organism evidence="2 3">
    <name type="scientific">Caenorhabditis angaria</name>
    <dbReference type="NCBI Taxonomy" id="860376"/>
    <lineage>
        <taxon>Eukaryota</taxon>
        <taxon>Metazoa</taxon>
        <taxon>Ecdysozoa</taxon>
        <taxon>Nematoda</taxon>
        <taxon>Chromadorea</taxon>
        <taxon>Rhabditida</taxon>
        <taxon>Rhabditina</taxon>
        <taxon>Rhabditomorpha</taxon>
        <taxon>Rhabditoidea</taxon>
        <taxon>Rhabditidae</taxon>
        <taxon>Peloderinae</taxon>
        <taxon>Caenorhabditis</taxon>
    </lineage>
</organism>
<reference evidence="2" key="1">
    <citation type="submission" date="2022-11" db="EMBL/GenBank/DDBJ databases">
        <authorList>
            <person name="Kikuchi T."/>
        </authorList>
    </citation>
    <scope>NUCLEOTIDE SEQUENCE</scope>
    <source>
        <strain evidence="2">PS1010</strain>
    </source>
</reference>
<comment type="caution">
    <text evidence="2">The sequence shown here is derived from an EMBL/GenBank/DDBJ whole genome shotgun (WGS) entry which is preliminary data.</text>
</comment>
<evidence type="ECO:0000313" key="3">
    <source>
        <dbReference type="Proteomes" id="UP001152747"/>
    </source>
</evidence>
<dbReference type="EMBL" id="CANHGI010000006">
    <property type="protein sequence ID" value="CAI5455910.1"/>
    <property type="molecule type" value="Genomic_DNA"/>
</dbReference>
<gene>
    <name evidence="2" type="ORF">CAMP_LOCUS18547</name>
</gene>
<keyword evidence="3" id="KW-1185">Reference proteome</keyword>
<evidence type="ECO:0000256" key="1">
    <source>
        <dbReference type="SAM" id="MobiDB-lite"/>
    </source>
</evidence>
<proteinExistence type="predicted"/>
<feature type="compositionally biased region" description="Basic and acidic residues" evidence="1">
    <location>
        <begin position="94"/>
        <end position="106"/>
    </location>
</feature>
<evidence type="ECO:0000313" key="2">
    <source>
        <dbReference type="EMBL" id="CAI5455910.1"/>
    </source>
</evidence>
<accession>A0A9P1J5A2</accession>